<evidence type="ECO:0000256" key="1">
    <source>
        <dbReference type="SAM" id="MobiDB-lite"/>
    </source>
</evidence>
<accession>A0A6P3IJM1</accession>
<dbReference type="Proteomes" id="UP000515208">
    <property type="component" value="Unplaced"/>
</dbReference>
<organism evidence="2 3">
    <name type="scientific">Bison bison bison</name>
    <name type="common">North American plains bison</name>
    <dbReference type="NCBI Taxonomy" id="43346"/>
    <lineage>
        <taxon>Eukaryota</taxon>
        <taxon>Metazoa</taxon>
        <taxon>Chordata</taxon>
        <taxon>Craniata</taxon>
        <taxon>Vertebrata</taxon>
        <taxon>Euteleostomi</taxon>
        <taxon>Mammalia</taxon>
        <taxon>Eutheria</taxon>
        <taxon>Laurasiatheria</taxon>
        <taxon>Artiodactyla</taxon>
        <taxon>Ruminantia</taxon>
        <taxon>Pecora</taxon>
        <taxon>Bovidae</taxon>
        <taxon>Bovinae</taxon>
        <taxon>Bison</taxon>
    </lineage>
</organism>
<feature type="compositionally biased region" description="Gly residues" evidence="1">
    <location>
        <begin position="63"/>
        <end position="75"/>
    </location>
</feature>
<feature type="region of interest" description="Disordered" evidence="1">
    <location>
        <begin position="181"/>
        <end position="207"/>
    </location>
</feature>
<feature type="compositionally biased region" description="Basic and acidic residues" evidence="1">
    <location>
        <begin position="196"/>
        <end position="207"/>
    </location>
</feature>
<gene>
    <name evidence="3" type="primary">LOC104998589</name>
</gene>
<protein>
    <submittedName>
        <fullName evidence="3">Uncharacterized protein LOC104998589</fullName>
    </submittedName>
</protein>
<feature type="compositionally biased region" description="Acidic residues" evidence="1">
    <location>
        <begin position="184"/>
        <end position="195"/>
    </location>
</feature>
<name>A0A6P3IJM1_BISBB</name>
<evidence type="ECO:0000313" key="2">
    <source>
        <dbReference type="Proteomes" id="UP000515208"/>
    </source>
</evidence>
<feature type="region of interest" description="Disordered" evidence="1">
    <location>
        <begin position="57"/>
        <end position="129"/>
    </location>
</feature>
<keyword evidence="2" id="KW-1185">Reference proteome</keyword>
<proteinExistence type="predicted"/>
<dbReference type="AlphaFoldDB" id="A0A6P3IJM1"/>
<reference evidence="3" key="1">
    <citation type="submission" date="2025-08" db="UniProtKB">
        <authorList>
            <consortium name="RefSeq"/>
        </authorList>
    </citation>
    <scope>IDENTIFICATION</scope>
    <source>
        <tissue evidence="3">Blood</tissue>
    </source>
</reference>
<dbReference type="RefSeq" id="XP_010852149.1">
    <property type="nucleotide sequence ID" value="XM_010853847.1"/>
</dbReference>
<sequence>MIERAVCKRVRGGAVTNTRLPSPNRPTWCSFHSLGVYPRHHRIPKNFYRLHLRVSASRSQTAGAGGESTEGGGARGGERGARSGTHPAGRGLREPGRVVGGWAAEPRCETRESAGADVQGRPRAWPMNQLRGARPGRELRESRGGGQRAEDFCNFPSRCALLALLGPTGILFLWVPRGESGWDPAEEEENVDTETQEEHHVIPEAEI</sequence>
<dbReference type="KEGG" id="bbis:104998589"/>
<evidence type="ECO:0000313" key="3">
    <source>
        <dbReference type="RefSeq" id="XP_010852149.1"/>
    </source>
</evidence>
<dbReference type="GeneID" id="104998589"/>